<dbReference type="CDD" id="cd03293">
    <property type="entry name" value="ABC_NrtD_SsuB_transporters"/>
    <property type="match status" value="1"/>
</dbReference>
<evidence type="ECO:0000313" key="6">
    <source>
        <dbReference type="EMBL" id="CAB4699128.1"/>
    </source>
</evidence>
<dbReference type="EMBL" id="CAFBAA010000020">
    <property type="protein sequence ID" value="CAB4843562.1"/>
    <property type="molecule type" value="Genomic_DNA"/>
</dbReference>
<dbReference type="Pfam" id="PF00005">
    <property type="entry name" value="ABC_tran"/>
    <property type="match status" value="1"/>
</dbReference>
<evidence type="ECO:0000256" key="3">
    <source>
        <dbReference type="ARBA" id="ARBA00022840"/>
    </source>
</evidence>
<dbReference type="InterPro" id="IPR027417">
    <property type="entry name" value="P-loop_NTPase"/>
</dbReference>
<dbReference type="InterPro" id="IPR003593">
    <property type="entry name" value="AAA+_ATPase"/>
</dbReference>
<dbReference type="InterPro" id="IPR003439">
    <property type="entry name" value="ABC_transporter-like_ATP-bd"/>
</dbReference>
<evidence type="ECO:0000256" key="1">
    <source>
        <dbReference type="ARBA" id="ARBA00022448"/>
    </source>
</evidence>
<dbReference type="PROSITE" id="PS00211">
    <property type="entry name" value="ABC_TRANSPORTER_1"/>
    <property type="match status" value="1"/>
</dbReference>
<protein>
    <submittedName>
        <fullName evidence="6">Unannotated protein</fullName>
    </submittedName>
</protein>
<evidence type="ECO:0000259" key="4">
    <source>
        <dbReference type="PROSITE" id="PS50893"/>
    </source>
</evidence>
<organism evidence="6">
    <name type="scientific">freshwater metagenome</name>
    <dbReference type="NCBI Taxonomy" id="449393"/>
    <lineage>
        <taxon>unclassified sequences</taxon>
        <taxon>metagenomes</taxon>
        <taxon>ecological metagenomes</taxon>
    </lineage>
</organism>
<dbReference type="PROSITE" id="PS50893">
    <property type="entry name" value="ABC_TRANSPORTER_2"/>
    <property type="match status" value="1"/>
</dbReference>
<dbReference type="PANTHER" id="PTHR42788:SF13">
    <property type="entry name" value="ALIPHATIC SULFONATES IMPORT ATP-BINDING PROTEIN SSUB"/>
    <property type="match status" value="1"/>
</dbReference>
<dbReference type="EMBL" id="CAEZXN010000023">
    <property type="protein sequence ID" value="CAB4699128.1"/>
    <property type="molecule type" value="Genomic_DNA"/>
</dbReference>
<dbReference type="GO" id="GO:0005524">
    <property type="term" value="F:ATP binding"/>
    <property type="evidence" value="ECO:0007669"/>
    <property type="project" value="UniProtKB-KW"/>
</dbReference>
<dbReference type="InterPro" id="IPR017871">
    <property type="entry name" value="ABC_transporter-like_CS"/>
</dbReference>
<name>A0A6J6PRF6_9ZZZZ</name>
<accession>A0A6J6PRF6</accession>
<dbReference type="SMART" id="SM00382">
    <property type="entry name" value="AAA"/>
    <property type="match status" value="1"/>
</dbReference>
<dbReference type="PANTHER" id="PTHR42788">
    <property type="entry name" value="TAURINE IMPORT ATP-BINDING PROTEIN-RELATED"/>
    <property type="match status" value="1"/>
</dbReference>
<reference evidence="6" key="1">
    <citation type="submission" date="2020-05" db="EMBL/GenBank/DDBJ databases">
        <authorList>
            <person name="Chiriac C."/>
            <person name="Salcher M."/>
            <person name="Ghai R."/>
            <person name="Kavagutti S V."/>
        </authorList>
    </citation>
    <scope>NUCLEOTIDE SEQUENCE</scope>
</reference>
<sequence length="262" mass="29063">MTHPMRTGARLELKDVTKTYTGHGADKHVLDHISCIVEPGEFLSIVGPSGVGKTTLLRLLTGLTPVTSGEILLDGKIVTSPPEDLAIVLQEYTRSLMPWLTVEKNIELPLKLKKIAKDERRERVQSAIIEVGLEGNGSRYPWQLSGGMQQRVAIARALASRPRILVMDEPFASVDAQTRLDLEDLVLKVRDDFGITTLLVTHDMDEAVYLADRVLVLTGKPAHVAAEIAVPLVYPRDQVETRAHPDFGHLRGEIYQLIRGKR</sequence>
<keyword evidence="3" id="KW-0067">ATP-binding</keyword>
<dbReference type="EMBL" id="CAEZXB010000012">
    <property type="protein sequence ID" value="CAB4676422.1"/>
    <property type="molecule type" value="Genomic_DNA"/>
</dbReference>
<keyword evidence="1" id="KW-0813">Transport</keyword>
<dbReference type="SUPFAM" id="SSF52540">
    <property type="entry name" value="P-loop containing nucleoside triphosphate hydrolases"/>
    <property type="match status" value="1"/>
</dbReference>
<gene>
    <name evidence="5" type="ORF">UFOPK2342_00812</name>
    <name evidence="6" type="ORF">UFOPK2423_01072</name>
    <name evidence="7" type="ORF">UFOPK3266_00914</name>
</gene>
<keyword evidence="2" id="KW-0547">Nucleotide-binding</keyword>
<dbReference type="GO" id="GO:0016887">
    <property type="term" value="F:ATP hydrolysis activity"/>
    <property type="evidence" value="ECO:0007669"/>
    <property type="project" value="InterPro"/>
</dbReference>
<evidence type="ECO:0000313" key="7">
    <source>
        <dbReference type="EMBL" id="CAB4843562.1"/>
    </source>
</evidence>
<dbReference type="Gene3D" id="3.40.50.300">
    <property type="entry name" value="P-loop containing nucleotide triphosphate hydrolases"/>
    <property type="match status" value="1"/>
</dbReference>
<proteinExistence type="predicted"/>
<feature type="domain" description="ABC transporter" evidence="4">
    <location>
        <begin position="11"/>
        <end position="244"/>
    </location>
</feature>
<evidence type="ECO:0000313" key="5">
    <source>
        <dbReference type="EMBL" id="CAB4676422.1"/>
    </source>
</evidence>
<dbReference type="InterPro" id="IPR050166">
    <property type="entry name" value="ABC_transporter_ATP-bind"/>
</dbReference>
<dbReference type="AlphaFoldDB" id="A0A6J6PRF6"/>
<evidence type="ECO:0000256" key="2">
    <source>
        <dbReference type="ARBA" id="ARBA00022741"/>
    </source>
</evidence>